<dbReference type="InterPro" id="IPR029016">
    <property type="entry name" value="GAF-like_dom_sf"/>
</dbReference>
<dbReference type="PANTHER" id="PTHR30136:SF35">
    <property type="entry name" value="HTH-TYPE TRANSCRIPTIONAL REGULATOR RV1719"/>
    <property type="match status" value="1"/>
</dbReference>
<dbReference type="Pfam" id="PF09339">
    <property type="entry name" value="HTH_IclR"/>
    <property type="match status" value="1"/>
</dbReference>
<keyword evidence="1" id="KW-0805">Transcription regulation</keyword>
<dbReference type="GO" id="GO:0003677">
    <property type="term" value="F:DNA binding"/>
    <property type="evidence" value="ECO:0007669"/>
    <property type="project" value="UniProtKB-KW"/>
</dbReference>
<dbReference type="CDD" id="cd00090">
    <property type="entry name" value="HTH_ARSR"/>
    <property type="match status" value="1"/>
</dbReference>
<dbReference type="InterPro" id="IPR036388">
    <property type="entry name" value="WH-like_DNA-bd_sf"/>
</dbReference>
<evidence type="ECO:0000256" key="3">
    <source>
        <dbReference type="ARBA" id="ARBA00023163"/>
    </source>
</evidence>
<dbReference type="SMART" id="SM00418">
    <property type="entry name" value="HTH_ARSR"/>
    <property type="match status" value="1"/>
</dbReference>
<dbReference type="InterPro" id="IPR005471">
    <property type="entry name" value="Tscrpt_reg_IclR_N"/>
</dbReference>
<proteinExistence type="predicted"/>
<feature type="domain" description="IclR-ED" evidence="5">
    <location>
        <begin position="69"/>
        <end position="253"/>
    </location>
</feature>
<dbReference type="InterPro" id="IPR050707">
    <property type="entry name" value="HTH_MetabolicPath_Reg"/>
</dbReference>
<dbReference type="PANTHER" id="PTHR30136">
    <property type="entry name" value="HELIX-TURN-HELIX TRANSCRIPTIONAL REGULATOR, ICLR FAMILY"/>
    <property type="match status" value="1"/>
</dbReference>
<evidence type="ECO:0000313" key="6">
    <source>
        <dbReference type="EMBL" id="CQR48671.1"/>
    </source>
</evidence>
<dbReference type="SMART" id="SM00346">
    <property type="entry name" value="HTH_ICLR"/>
    <property type="match status" value="1"/>
</dbReference>
<dbReference type="SUPFAM" id="SSF46785">
    <property type="entry name" value="Winged helix' DNA-binding domain"/>
    <property type="match status" value="1"/>
</dbReference>
<name>A0A0D6JL94_9EURY</name>
<dbReference type="Gene3D" id="1.10.10.10">
    <property type="entry name" value="Winged helix-like DNA-binding domain superfamily/Winged helix DNA-binding domain"/>
    <property type="match status" value="1"/>
</dbReference>
<dbReference type="AlphaFoldDB" id="A0A0D6JL94"/>
<sequence length="254" mass="28312">MATNEPRTLEAVERTLELVEALVEEDSLGVTELSERTGLPTSTVYVHLQTLRENDYVVKEGSKYRLSLQFLHYGGKIRERLPVYRHGRKVVHDLAKETGELVNLAIEENGRGVVIFMARGDNAAVDLAPVGKHSYLHRPAFGRAILSCFSDDEVNDIVDKWGLRAVTENTVRTREALFEELDATRERGYAIERDEGDVGISCVGAPIQDIEGNPVGAISVTVPSNKLRDDRVEEELSHKILNGTNIIELKIEHA</sequence>
<protein>
    <submittedName>
        <fullName evidence="6">Transcriptional regulator KdgR</fullName>
    </submittedName>
</protein>
<evidence type="ECO:0000256" key="2">
    <source>
        <dbReference type="ARBA" id="ARBA00023125"/>
    </source>
</evidence>
<feature type="domain" description="HTH iclR-type" evidence="4">
    <location>
        <begin position="9"/>
        <end position="68"/>
    </location>
</feature>
<gene>
    <name evidence="6" type="primary">kdgR_2</name>
    <name evidence="6" type="ORF">BN996_00118</name>
</gene>
<dbReference type="InterPro" id="IPR011991">
    <property type="entry name" value="ArsR-like_HTH"/>
</dbReference>
<dbReference type="EMBL" id="CSTE01000001">
    <property type="protein sequence ID" value="CQR48671.1"/>
    <property type="molecule type" value="Genomic_DNA"/>
</dbReference>
<dbReference type="GO" id="GO:0003700">
    <property type="term" value="F:DNA-binding transcription factor activity"/>
    <property type="evidence" value="ECO:0007669"/>
    <property type="project" value="InterPro"/>
</dbReference>
<dbReference type="Gene3D" id="3.30.450.40">
    <property type="match status" value="1"/>
</dbReference>
<dbReference type="Proteomes" id="UP000198902">
    <property type="component" value="Unassembled WGS sequence"/>
</dbReference>
<dbReference type="RefSeq" id="WP_042666443.1">
    <property type="nucleotide sequence ID" value="NZ_CABLRR010000001.1"/>
</dbReference>
<keyword evidence="3" id="KW-0804">Transcription</keyword>
<accession>A0A0D6JL94</accession>
<keyword evidence="2" id="KW-0238">DNA-binding</keyword>
<evidence type="ECO:0000256" key="1">
    <source>
        <dbReference type="ARBA" id="ARBA00023015"/>
    </source>
</evidence>
<reference evidence="7" key="1">
    <citation type="submission" date="2015-03" db="EMBL/GenBank/DDBJ databases">
        <authorList>
            <person name="Urmite Genomes"/>
        </authorList>
    </citation>
    <scope>NUCLEOTIDE SEQUENCE [LARGE SCALE GENOMIC DNA]</scope>
    <source>
        <strain evidence="7">Arc-Hr</strain>
    </source>
</reference>
<organism evidence="6 7">
    <name type="scientific">Haloferax massiliensis</name>
    <dbReference type="NCBI Taxonomy" id="1476858"/>
    <lineage>
        <taxon>Archaea</taxon>
        <taxon>Methanobacteriati</taxon>
        <taxon>Methanobacteriota</taxon>
        <taxon>Stenosarchaea group</taxon>
        <taxon>Halobacteria</taxon>
        <taxon>Halobacteriales</taxon>
        <taxon>Haloferacaceae</taxon>
        <taxon>Haloferax</taxon>
    </lineage>
</organism>
<evidence type="ECO:0000259" key="5">
    <source>
        <dbReference type="PROSITE" id="PS51078"/>
    </source>
</evidence>
<dbReference type="OrthoDB" id="14763at2157"/>
<dbReference type="InterPro" id="IPR001845">
    <property type="entry name" value="HTH_ArsR_DNA-bd_dom"/>
</dbReference>
<dbReference type="PROSITE" id="PS51077">
    <property type="entry name" value="HTH_ICLR"/>
    <property type="match status" value="1"/>
</dbReference>
<evidence type="ECO:0000259" key="4">
    <source>
        <dbReference type="PROSITE" id="PS51077"/>
    </source>
</evidence>
<evidence type="ECO:0000313" key="7">
    <source>
        <dbReference type="Proteomes" id="UP000198902"/>
    </source>
</evidence>
<dbReference type="InterPro" id="IPR014757">
    <property type="entry name" value="Tscrpt_reg_IclR_C"/>
</dbReference>
<dbReference type="PROSITE" id="PS51078">
    <property type="entry name" value="ICLR_ED"/>
    <property type="match status" value="1"/>
</dbReference>
<dbReference type="GO" id="GO:0045892">
    <property type="term" value="P:negative regulation of DNA-templated transcription"/>
    <property type="evidence" value="ECO:0007669"/>
    <property type="project" value="TreeGrafter"/>
</dbReference>
<dbReference type="SUPFAM" id="SSF55781">
    <property type="entry name" value="GAF domain-like"/>
    <property type="match status" value="1"/>
</dbReference>
<dbReference type="Pfam" id="PF01614">
    <property type="entry name" value="IclR_C"/>
    <property type="match status" value="1"/>
</dbReference>
<keyword evidence="7" id="KW-1185">Reference proteome</keyword>
<dbReference type="InterPro" id="IPR036390">
    <property type="entry name" value="WH_DNA-bd_sf"/>
</dbReference>